<proteinExistence type="predicted"/>
<dbReference type="AlphaFoldDB" id="A0A0M3I8S9"/>
<accession>A0A0M3I8S9</accession>
<organism evidence="1 2">
    <name type="scientific">Ascaris lumbricoides</name>
    <name type="common">Giant roundworm</name>
    <dbReference type="NCBI Taxonomy" id="6252"/>
    <lineage>
        <taxon>Eukaryota</taxon>
        <taxon>Metazoa</taxon>
        <taxon>Ecdysozoa</taxon>
        <taxon>Nematoda</taxon>
        <taxon>Chromadorea</taxon>
        <taxon>Rhabditida</taxon>
        <taxon>Spirurina</taxon>
        <taxon>Ascaridomorpha</taxon>
        <taxon>Ascaridoidea</taxon>
        <taxon>Ascarididae</taxon>
        <taxon>Ascaris</taxon>
    </lineage>
</organism>
<evidence type="ECO:0000313" key="1">
    <source>
        <dbReference type="Proteomes" id="UP000036681"/>
    </source>
</evidence>
<sequence>MSATGLSAYQNGLTTTISSTVFADRITTATVLAYPSSALSTRKEERVNEIENEKALAEMACSLRGTKPIWGIICDLSKTAEFDESMH</sequence>
<reference evidence="2" key="1">
    <citation type="submission" date="2017-02" db="UniProtKB">
        <authorList>
            <consortium name="WormBaseParasite"/>
        </authorList>
    </citation>
    <scope>IDENTIFICATION</scope>
</reference>
<dbReference type="Proteomes" id="UP000036681">
    <property type="component" value="Unplaced"/>
</dbReference>
<name>A0A0M3I8S9_ASCLU</name>
<protein>
    <submittedName>
        <fullName evidence="2">Uncharacterized protein</fullName>
    </submittedName>
</protein>
<keyword evidence="1" id="KW-1185">Reference proteome</keyword>
<dbReference type="WBParaSite" id="ALUE_0001378401-mRNA-1">
    <property type="protein sequence ID" value="ALUE_0001378401-mRNA-1"/>
    <property type="gene ID" value="ALUE_0001378401"/>
</dbReference>
<evidence type="ECO:0000313" key="2">
    <source>
        <dbReference type="WBParaSite" id="ALUE_0001378401-mRNA-1"/>
    </source>
</evidence>